<evidence type="ECO:0000256" key="6">
    <source>
        <dbReference type="SAM" id="Phobius"/>
    </source>
</evidence>
<comment type="subcellular location">
    <subcellularLocation>
        <location evidence="1">Membrane</location>
        <topology evidence="1">Single-pass type II membrane protein</topology>
    </subcellularLocation>
</comment>
<dbReference type="GO" id="GO:0016757">
    <property type="term" value="F:glycosyltransferase activity"/>
    <property type="evidence" value="ECO:0007669"/>
    <property type="project" value="UniProtKB-KW"/>
</dbReference>
<sequence length="366" mass="42751">MAKDESKTFCTSNVLLYFFFTLFLLLITICTSLTLHLFRPFVILNHLYFPNAITPYIYNVNCTDKDVDEALFQRATSVTVATDDYCRKKKGMLNCHNKVAFMFMTKGKIPLLPLWDRFFEGHKRKFSIYVHVSSETYEEPHDSSVFHGRRIPSKPVEWGKPSMVDAERRLLANALLDPLNQRFVLLSESCIPLYSFSIIYDYLIQSNLSFIGSFDDPKKSGRGRYNHKMSPTISLADWRKGSQWFEVHRELANVIISDWRYYPLFVEYCQPPCYMDEHYIPTLITKLHPSFNENRSLTWTNWSKGGSHPAMFRRRDVSAQLIEGIRRGKHCMYNGRNSSVCFLFARKFDASSLEPLMHLVPVLLEH</sequence>
<keyword evidence="2" id="KW-0328">Glycosyltransferase</keyword>
<keyword evidence="8" id="KW-1185">Reference proteome</keyword>
<gene>
    <name evidence="7" type="ORF">LUZ62_027067</name>
</gene>
<dbReference type="AlphaFoldDB" id="A0AAV8HFS9"/>
<dbReference type="Proteomes" id="UP001140206">
    <property type="component" value="Chromosome 1"/>
</dbReference>
<evidence type="ECO:0000256" key="2">
    <source>
        <dbReference type="ARBA" id="ARBA00022676"/>
    </source>
</evidence>
<evidence type="ECO:0000313" key="8">
    <source>
        <dbReference type="Proteomes" id="UP001140206"/>
    </source>
</evidence>
<feature type="transmembrane region" description="Helical" evidence="6">
    <location>
        <begin position="15"/>
        <end position="38"/>
    </location>
</feature>
<dbReference type="PANTHER" id="PTHR31042:SF77">
    <property type="entry name" value="GLYCOSYLTRANSFERASE"/>
    <property type="match status" value="1"/>
</dbReference>
<reference evidence="7" key="1">
    <citation type="submission" date="2022-08" db="EMBL/GenBank/DDBJ databases">
        <authorList>
            <person name="Marques A."/>
        </authorList>
    </citation>
    <scope>NUCLEOTIDE SEQUENCE</scope>
    <source>
        <strain evidence="7">RhyPub2mFocal</strain>
        <tissue evidence="7">Leaves</tissue>
    </source>
</reference>
<dbReference type="InterPro" id="IPR044174">
    <property type="entry name" value="BC10-like"/>
</dbReference>
<dbReference type="InterPro" id="IPR003406">
    <property type="entry name" value="Glyco_trans_14"/>
</dbReference>
<proteinExistence type="predicted"/>
<dbReference type="EMBL" id="JAMFTS010000001">
    <property type="protein sequence ID" value="KAJ4814501.1"/>
    <property type="molecule type" value="Genomic_DNA"/>
</dbReference>
<comment type="caution">
    <text evidence="7">The sequence shown here is derived from an EMBL/GenBank/DDBJ whole genome shotgun (WGS) entry which is preliminary data.</text>
</comment>
<evidence type="ECO:0000256" key="3">
    <source>
        <dbReference type="ARBA" id="ARBA00022679"/>
    </source>
</evidence>
<evidence type="ECO:0000313" key="7">
    <source>
        <dbReference type="EMBL" id="KAJ4814501.1"/>
    </source>
</evidence>
<keyword evidence="5" id="KW-0325">Glycoprotein</keyword>
<name>A0AAV8HFS9_9POAL</name>
<protein>
    <recommendedName>
        <fullName evidence="9">Glycosyl transferase, family 14</fullName>
    </recommendedName>
</protein>
<keyword evidence="6" id="KW-0812">Transmembrane</keyword>
<keyword evidence="3" id="KW-0808">Transferase</keyword>
<dbReference type="PANTHER" id="PTHR31042">
    <property type="entry name" value="CORE-2/I-BRANCHING BETA-1,6-N-ACETYLGLUCOSAMINYLTRANSFERASE FAMILY PROTEIN-RELATED"/>
    <property type="match status" value="1"/>
</dbReference>
<evidence type="ECO:0000256" key="4">
    <source>
        <dbReference type="ARBA" id="ARBA00023136"/>
    </source>
</evidence>
<accession>A0AAV8HFS9</accession>
<evidence type="ECO:0000256" key="5">
    <source>
        <dbReference type="ARBA" id="ARBA00023180"/>
    </source>
</evidence>
<evidence type="ECO:0008006" key="9">
    <source>
        <dbReference type="Google" id="ProtNLM"/>
    </source>
</evidence>
<dbReference type="GO" id="GO:0016020">
    <property type="term" value="C:membrane"/>
    <property type="evidence" value="ECO:0007669"/>
    <property type="project" value="UniProtKB-SubCell"/>
</dbReference>
<evidence type="ECO:0000256" key="1">
    <source>
        <dbReference type="ARBA" id="ARBA00004606"/>
    </source>
</evidence>
<keyword evidence="4 6" id="KW-0472">Membrane</keyword>
<organism evidence="7 8">
    <name type="scientific">Rhynchospora pubera</name>
    <dbReference type="NCBI Taxonomy" id="906938"/>
    <lineage>
        <taxon>Eukaryota</taxon>
        <taxon>Viridiplantae</taxon>
        <taxon>Streptophyta</taxon>
        <taxon>Embryophyta</taxon>
        <taxon>Tracheophyta</taxon>
        <taxon>Spermatophyta</taxon>
        <taxon>Magnoliopsida</taxon>
        <taxon>Liliopsida</taxon>
        <taxon>Poales</taxon>
        <taxon>Cyperaceae</taxon>
        <taxon>Cyperoideae</taxon>
        <taxon>Rhynchosporeae</taxon>
        <taxon>Rhynchospora</taxon>
    </lineage>
</organism>
<dbReference type="Pfam" id="PF02485">
    <property type="entry name" value="Branch"/>
    <property type="match status" value="1"/>
</dbReference>
<keyword evidence="6" id="KW-1133">Transmembrane helix</keyword>